<dbReference type="EMBL" id="CP024965">
    <property type="protein sequence ID" value="ATZ18417.1"/>
    <property type="molecule type" value="Genomic_DNA"/>
</dbReference>
<accession>A0A2K8NXA9</accession>
<evidence type="ECO:0000313" key="3">
    <source>
        <dbReference type="Proteomes" id="UP000232230"/>
    </source>
</evidence>
<reference evidence="2 3" key="1">
    <citation type="submission" date="2017-11" db="EMBL/GenBank/DDBJ databases">
        <title>Genome sequence of Entomoplasma somnilux PYAN-1 (ATCC 49194).</title>
        <authorList>
            <person name="Lo W.-S."/>
            <person name="Gasparich G.E."/>
            <person name="Kuo C.-H."/>
        </authorList>
    </citation>
    <scope>NUCLEOTIDE SEQUENCE [LARGE SCALE GENOMIC DNA]</scope>
    <source>
        <strain evidence="2 3">PYAN-1</strain>
    </source>
</reference>
<dbReference type="AlphaFoldDB" id="A0A2K8NXA9"/>
<dbReference type="RefSeq" id="WP_024863653.1">
    <property type="nucleotide sequence ID" value="NZ_CP024965.1"/>
</dbReference>
<organism evidence="2 3">
    <name type="scientific">Williamsoniiplasma somnilux</name>
    <dbReference type="NCBI Taxonomy" id="215578"/>
    <lineage>
        <taxon>Bacteria</taxon>
        <taxon>Bacillati</taxon>
        <taxon>Mycoplasmatota</taxon>
        <taxon>Mollicutes</taxon>
        <taxon>Entomoplasmatales</taxon>
        <taxon>Williamsoniiplasma</taxon>
    </lineage>
</organism>
<feature type="transmembrane region" description="Helical" evidence="1">
    <location>
        <begin position="150"/>
        <end position="175"/>
    </location>
</feature>
<dbReference type="GO" id="GO:0140359">
    <property type="term" value="F:ABC-type transporter activity"/>
    <property type="evidence" value="ECO:0007669"/>
    <property type="project" value="InterPro"/>
</dbReference>
<keyword evidence="1" id="KW-0472">Membrane</keyword>
<dbReference type="KEGG" id="esx:ESOMN_v1c00310"/>
<gene>
    <name evidence="2" type="ORF">ESOMN_v1c00310</name>
</gene>
<evidence type="ECO:0000256" key="1">
    <source>
        <dbReference type="SAM" id="Phobius"/>
    </source>
</evidence>
<sequence>MINLRLFKTQFSSIKIQAIIFILLPSLISLMFLSMPNYFHWTKVNDTPYVGAIGLLLDLTNIFSAVGFLIGFISISFIIVLFTKEINRGYMASWLTQPLSRKTIFMTKFALIITIIFITALLNFVIEALMSLRFPDFNKIYENVDHTKDLFSLFLLNTNLFLMMFLLASIILLFAMLIKKSSLLIILSLAFLILVMFINIIDKTVLEQITNKTETIKTLEKIIGWINILNLFDPEDIIAVKGDVITQTIYGDRIEAIYWKMPTTLVTSSLLTYISMMIFNKKDLAL</sequence>
<dbReference type="Proteomes" id="UP000232230">
    <property type="component" value="Chromosome"/>
</dbReference>
<proteinExistence type="predicted"/>
<keyword evidence="1" id="KW-0812">Transmembrane</keyword>
<feature type="transmembrane region" description="Helical" evidence="1">
    <location>
        <begin position="59"/>
        <end position="82"/>
    </location>
</feature>
<dbReference type="Pfam" id="PF12679">
    <property type="entry name" value="ABC2_membrane_2"/>
    <property type="match status" value="1"/>
</dbReference>
<feature type="transmembrane region" description="Helical" evidence="1">
    <location>
        <begin position="257"/>
        <end position="279"/>
    </location>
</feature>
<protein>
    <submittedName>
        <fullName evidence="2">Uncharacterized protein</fullName>
    </submittedName>
</protein>
<feature type="transmembrane region" description="Helical" evidence="1">
    <location>
        <begin position="109"/>
        <end position="130"/>
    </location>
</feature>
<dbReference type="GO" id="GO:0005886">
    <property type="term" value="C:plasma membrane"/>
    <property type="evidence" value="ECO:0007669"/>
    <property type="project" value="UniProtKB-SubCell"/>
</dbReference>
<evidence type="ECO:0000313" key="2">
    <source>
        <dbReference type="EMBL" id="ATZ18417.1"/>
    </source>
</evidence>
<keyword evidence="1" id="KW-1133">Transmembrane helix</keyword>
<feature type="transmembrane region" description="Helical" evidence="1">
    <location>
        <begin position="20"/>
        <end position="39"/>
    </location>
</feature>
<feature type="transmembrane region" description="Helical" evidence="1">
    <location>
        <begin position="182"/>
        <end position="201"/>
    </location>
</feature>
<name>A0A2K8NXA9_9MOLU</name>
<dbReference type="PANTHER" id="PTHR37305">
    <property type="entry name" value="INTEGRAL MEMBRANE PROTEIN-RELATED"/>
    <property type="match status" value="1"/>
</dbReference>
<dbReference type="PANTHER" id="PTHR37305:SF1">
    <property type="entry name" value="MEMBRANE PROTEIN"/>
    <property type="match status" value="1"/>
</dbReference>
<keyword evidence="3" id="KW-1185">Reference proteome</keyword>